<dbReference type="OrthoDB" id="2576082at2759"/>
<name>A0A1E3ILT8_9TREE</name>
<evidence type="ECO:0000313" key="4">
    <source>
        <dbReference type="Proteomes" id="UP000094043"/>
    </source>
</evidence>
<keyword evidence="2" id="KW-1133">Transmembrane helix</keyword>
<dbReference type="KEGG" id="cdep:91088887"/>
<evidence type="ECO:0000313" key="3">
    <source>
        <dbReference type="EMBL" id="WVN89454.1"/>
    </source>
</evidence>
<dbReference type="GeneID" id="91088887"/>
<dbReference type="RefSeq" id="XP_066070154.1">
    <property type="nucleotide sequence ID" value="XM_066214057.1"/>
</dbReference>
<keyword evidence="2" id="KW-0472">Membrane</keyword>
<reference evidence="3" key="2">
    <citation type="journal article" date="2022" name="Elife">
        <title>Obligate sexual reproduction of a homothallic fungus closely related to the Cryptococcus pathogenic species complex.</title>
        <authorList>
            <person name="Passer A.R."/>
            <person name="Clancey S.A."/>
            <person name="Shea T."/>
            <person name="David-Palma M."/>
            <person name="Averette A.F."/>
            <person name="Boekhout T."/>
            <person name="Porcel B.M."/>
            <person name="Nowrousian M."/>
            <person name="Cuomo C.A."/>
            <person name="Sun S."/>
            <person name="Heitman J."/>
            <person name="Coelho M.A."/>
        </authorList>
    </citation>
    <scope>NUCLEOTIDE SEQUENCE</scope>
    <source>
        <strain evidence="3">CBS 7841</strain>
    </source>
</reference>
<dbReference type="VEuPathDB" id="FungiDB:L203_02115"/>
<feature type="region of interest" description="Disordered" evidence="1">
    <location>
        <begin position="368"/>
        <end position="422"/>
    </location>
</feature>
<keyword evidence="4" id="KW-1185">Reference proteome</keyword>
<feature type="compositionally biased region" description="Basic and acidic residues" evidence="1">
    <location>
        <begin position="541"/>
        <end position="550"/>
    </location>
</feature>
<reference evidence="3" key="3">
    <citation type="submission" date="2024-01" db="EMBL/GenBank/DDBJ databases">
        <authorList>
            <person name="Coelho M.A."/>
            <person name="David-Palma M."/>
            <person name="Shea T."/>
            <person name="Sun S."/>
            <person name="Cuomo C.A."/>
            <person name="Heitman J."/>
        </authorList>
    </citation>
    <scope>NUCLEOTIDE SEQUENCE</scope>
    <source>
        <strain evidence="3">CBS 7841</strain>
    </source>
</reference>
<feature type="compositionally biased region" description="Polar residues" evidence="1">
    <location>
        <begin position="630"/>
        <end position="648"/>
    </location>
</feature>
<dbReference type="EMBL" id="CP143788">
    <property type="protein sequence ID" value="WVN89454.1"/>
    <property type="molecule type" value="Genomic_DNA"/>
</dbReference>
<sequence>MPSHTSFFIPDTSPIFSYSPCASCQGKSSWTAAYTPRGDGYDQTFHMLSPSASSVDSLIGVNITASALRFNLGLGTSNECRVEYRINGSSWKDACAPEKDHNYVVSDLPAGLHQVELRPKVDSAAGSTGQNILQFYGLGGELSLASSGKMSNLTIDSTSPLFKYSPSTAWTSFASSGPLSSPTNNTLTTLYNDTSSFYNGTLGVSTTQGGKVDLKFKGEAVYIYGLAGKEGGKARVELDGVFQGMVDMAAPWTSYSSLLYAGSGFDQSQAHTLSLINQSPGQQLVIDYALLTTKSDSTGGPNLQLIIGLISGISALLLLLGVASYAFYIRRRFHGRSRKKVLPYSQSTSNSPYPFSLGYGGYAGGGSAKDGCSSQRSSSDIWKKGSGASESSATPTLLHFSAHRDQHERTRGARSPPINSLLDYPDYVPYRGPIEPPPSQASNEDREEFSAYDGYMGSGPGSANTGRSATPPLIAGANPTAVGWLAARQFAVTPVKTPSTASQTSRSNQWAKFDTIALNDYQIQKPITPSPLSGVGSTPRTGRDRERGRDCQSIYSPISSISTPSSLGLSGVQVRAMGASRSVARLWPTKDAVPSNYRTGSLYLANDEASRSSPRLANSQNNSSSVVLNPPTSVDSLPNTTNDPSGSPSLRRGVSIKSIKTMRSFFSGLIFVPSSNNNTVAGGSPVPITPNLPSAARPDSGIFGPLGGGLDRSLSRGPSMRRVGGGATGLGVTPLMTTNVTTPTSSNLPPSSFILPSPLQRTPTPRIYNSYSNQLVPRKNDGREREEGVDGEEHSPDFFIELDPNSPVTASRPGSQWTRYTRGSAWVGSLEG</sequence>
<proteinExistence type="predicted"/>
<organism evidence="3 4">
    <name type="scientific">Cryptococcus depauperatus CBS 7841</name>
    <dbReference type="NCBI Taxonomy" id="1295531"/>
    <lineage>
        <taxon>Eukaryota</taxon>
        <taxon>Fungi</taxon>
        <taxon>Dikarya</taxon>
        <taxon>Basidiomycota</taxon>
        <taxon>Agaricomycotina</taxon>
        <taxon>Tremellomycetes</taxon>
        <taxon>Tremellales</taxon>
        <taxon>Cryptococcaceae</taxon>
        <taxon>Cryptococcus</taxon>
    </lineage>
</organism>
<feature type="compositionally biased region" description="Low complexity" evidence="1">
    <location>
        <begin position="618"/>
        <end position="629"/>
    </location>
</feature>
<protein>
    <submittedName>
        <fullName evidence="3">Uncharacterized protein</fullName>
    </submittedName>
</protein>
<dbReference type="Proteomes" id="UP000094043">
    <property type="component" value="Chromosome 5"/>
</dbReference>
<feature type="region of interest" description="Disordered" evidence="1">
    <location>
        <begin position="525"/>
        <end position="559"/>
    </location>
</feature>
<feature type="region of interest" description="Disordered" evidence="1">
    <location>
        <begin position="764"/>
        <end position="816"/>
    </location>
</feature>
<feature type="transmembrane region" description="Helical" evidence="2">
    <location>
        <begin position="305"/>
        <end position="329"/>
    </location>
</feature>
<reference evidence="3" key="1">
    <citation type="submission" date="2016-06" db="EMBL/GenBank/DDBJ databases">
        <authorList>
            <person name="Cuomo C."/>
            <person name="Litvintseva A."/>
            <person name="Heitman J."/>
            <person name="Chen Y."/>
            <person name="Sun S."/>
            <person name="Springer D."/>
            <person name="Dromer F."/>
            <person name="Young S."/>
            <person name="Zeng Q."/>
            <person name="Chapman S."/>
            <person name="Gujja S."/>
            <person name="Saif S."/>
            <person name="Birren B."/>
        </authorList>
    </citation>
    <scope>NUCLEOTIDE SEQUENCE</scope>
    <source>
        <strain evidence="3">CBS 7841</strain>
    </source>
</reference>
<dbReference type="AlphaFoldDB" id="A0A1E3ILT8"/>
<evidence type="ECO:0000256" key="1">
    <source>
        <dbReference type="SAM" id="MobiDB-lite"/>
    </source>
</evidence>
<feature type="region of interest" description="Disordered" evidence="1">
    <location>
        <begin position="612"/>
        <end position="653"/>
    </location>
</feature>
<feature type="compositionally biased region" description="Polar residues" evidence="1">
    <location>
        <begin position="764"/>
        <end position="775"/>
    </location>
</feature>
<keyword evidence="2" id="KW-0812">Transmembrane</keyword>
<dbReference type="Gene3D" id="2.60.120.260">
    <property type="entry name" value="Galactose-binding domain-like"/>
    <property type="match status" value="1"/>
</dbReference>
<evidence type="ECO:0000256" key="2">
    <source>
        <dbReference type="SAM" id="Phobius"/>
    </source>
</evidence>
<feature type="compositionally biased region" description="Polar residues" evidence="1">
    <location>
        <begin position="525"/>
        <end position="540"/>
    </location>
</feature>
<feature type="compositionally biased region" description="Polar residues" evidence="1">
    <location>
        <begin position="806"/>
        <end position="816"/>
    </location>
</feature>
<accession>A0A1E3ILT8</accession>
<feature type="compositionally biased region" description="Basic and acidic residues" evidence="1">
    <location>
        <begin position="778"/>
        <end position="796"/>
    </location>
</feature>
<feature type="compositionally biased region" description="Basic and acidic residues" evidence="1">
    <location>
        <begin position="402"/>
        <end position="411"/>
    </location>
</feature>
<gene>
    <name evidence="3" type="ORF">L203_104677</name>
</gene>